<keyword evidence="6 10" id="KW-0406">Ion transport</keyword>
<evidence type="ECO:0000256" key="4">
    <source>
        <dbReference type="ARBA" id="ARBA00022448"/>
    </source>
</evidence>
<dbReference type="InterPro" id="IPR035968">
    <property type="entry name" value="ATP_synth_F1_ATPase_gsu"/>
</dbReference>
<dbReference type="GO" id="GO:0046933">
    <property type="term" value="F:proton-transporting ATP synthase activity, rotational mechanism"/>
    <property type="evidence" value="ECO:0007669"/>
    <property type="project" value="UniProtKB-UniRule"/>
</dbReference>
<dbReference type="AlphaFoldDB" id="A0A449AV02"/>
<name>A0A449AV02_9BACT</name>
<comment type="function">
    <text evidence="1 10">Produces ATP from ADP in the presence of a proton gradient across the membrane. The gamma chain is believed to be important in regulating ATPase activity and the flow of protons through the CF(0) complex.</text>
</comment>
<gene>
    <name evidence="10 11" type="primary">atpG</name>
    <name evidence="11" type="ORF">NCTC10194_00321</name>
</gene>
<keyword evidence="10" id="KW-1003">Cell membrane</keyword>
<sequence>MANLNSLKNRISVVSNTSKITNAMQLVSTAKLRRIKKEFESIDSYLNLLNDTFDSLIEHVQPEDFYSIFPKNENVKSKIYIVITSDLGLCGSYNTNVINLLKKNITSEDKVIVLGTKGYSILHSTALKDQIIDHYLNYGEKVDYSIANKITKETLDLYAKGQVGEINLIYTKFVNNINQEAILKKLFPLDIEHKTKTISQNIEFEPNAEVVLKNSIPLYIGSLIYCLGSSSKISEMASRRNAMENATNNANELISNLHLQFNRERQRVITQEINEIVAGADAT</sequence>
<evidence type="ECO:0000256" key="1">
    <source>
        <dbReference type="ARBA" id="ARBA00003456"/>
    </source>
</evidence>
<dbReference type="KEGG" id="mgly:NCTC10194_00321"/>
<keyword evidence="9 10" id="KW-0066">ATP synthesis</keyword>
<comment type="subcellular location">
    <subcellularLocation>
        <location evidence="10">Cell membrane</location>
        <topology evidence="10">Peripheral membrane protein</topology>
    </subcellularLocation>
    <subcellularLocation>
        <location evidence="2">Membrane</location>
        <topology evidence="2">Peripheral membrane protein</topology>
    </subcellularLocation>
</comment>
<dbReference type="Gene3D" id="1.10.287.80">
    <property type="entry name" value="ATP synthase, gamma subunit, helix hairpin domain"/>
    <property type="match status" value="1"/>
</dbReference>
<dbReference type="PANTHER" id="PTHR11693:SF22">
    <property type="entry name" value="ATP SYNTHASE SUBUNIT GAMMA, MITOCHONDRIAL"/>
    <property type="match status" value="1"/>
</dbReference>
<dbReference type="CDD" id="cd12151">
    <property type="entry name" value="F1-ATPase_gamma"/>
    <property type="match status" value="1"/>
</dbReference>
<comment type="similarity">
    <text evidence="3 10">Belongs to the ATPase gamma chain family.</text>
</comment>
<dbReference type="SUPFAM" id="SSF52943">
    <property type="entry name" value="ATP synthase (F1-ATPase), gamma subunit"/>
    <property type="match status" value="1"/>
</dbReference>
<evidence type="ECO:0000256" key="7">
    <source>
        <dbReference type="ARBA" id="ARBA00023136"/>
    </source>
</evidence>
<evidence type="ECO:0000313" key="11">
    <source>
        <dbReference type="EMBL" id="VEU70316.1"/>
    </source>
</evidence>
<dbReference type="Pfam" id="PF00231">
    <property type="entry name" value="ATP-synt"/>
    <property type="match status" value="1"/>
</dbReference>
<dbReference type="RefSeq" id="WP_027333806.1">
    <property type="nucleotide sequence ID" value="NZ_LR215024.1"/>
</dbReference>
<evidence type="ECO:0000256" key="10">
    <source>
        <dbReference type="HAMAP-Rule" id="MF_00815"/>
    </source>
</evidence>
<keyword evidence="7 10" id="KW-0472">Membrane</keyword>
<dbReference type="GO" id="GO:0042777">
    <property type="term" value="P:proton motive force-driven plasma membrane ATP synthesis"/>
    <property type="evidence" value="ECO:0007669"/>
    <property type="project" value="UniProtKB-UniRule"/>
</dbReference>
<dbReference type="InterPro" id="IPR023632">
    <property type="entry name" value="ATP_synth_F1_gsu_CS"/>
</dbReference>
<keyword evidence="11" id="KW-0378">Hydrolase</keyword>
<dbReference type="GO" id="GO:0016787">
    <property type="term" value="F:hydrolase activity"/>
    <property type="evidence" value="ECO:0007669"/>
    <property type="project" value="UniProtKB-KW"/>
</dbReference>
<dbReference type="GO" id="GO:0045259">
    <property type="term" value="C:proton-transporting ATP synthase complex"/>
    <property type="evidence" value="ECO:0007669"/>
    <property type="project" value="UniProtKB-KW"/>
</dbReference>
<keyword evidence="4 10" id="KW-0813">Transport</keyword>
<evidence type="ECO:0000256" key="9">
    <source>
        <dbReference type="ARBA" id="ARBA00023310"/>
    </source>
</evidence>
<dbReference type="EMBL" id="LR215024">
    <property type="protein sequence ID" value="VEU70316.1"/>
    <property type="molecule type" value="Genomic_DNA"/>
</dbReference>
<dbReference type="PRINTS" id="PR00126">
    <property type="entry name" value="ATPASEGAMMA"/>
</dbReference>
<dbReference type="NCBIfam" id="TIGR01146">
    <property type="entry name" value="ATPsyn_F1gamma"/>
    <property type="match status" value="1"/>
</dbReference>
<evidence type="ECO:0000256" key="6">
    <source>
        <dbReference type="ARBA" id="ARBA00023065"/>
    </source>
</evidence>
<protein>
    <recommendedName>
        <fullName evidence="10">ATP synthase gamma chain</fullName>
    </recommendedName>
    <alternativeName>
        <fullName evidence="10">ATP synthase F1 sector gamma subunit</fullName>
    </alternativeName>
    <alternativeName>
        <fullName evidence="10">F-ATPase gamma subunit</fullName>
    </alternativeName>
</protein>
<keyword evidence="8 10" id="KW-0139">CF(1)</keyword>
<evidence type="ECO:0000256" key="5">
    <source>
        <dbReference type="ARBA" id="ARBA00022781"/>
    </source>
</evidence>
<proteinExistence type="inferred from homology"/>
<dbReference type="GO" id="GO:0005886">
    <property type="term" value="C:plasma membrane"/>
    <property type="evidence" value="ECO:0007669"/>
    <property type="project" value="UniProtKB-SubCell"/>
</dbReference>
<evidence type="ECO:0000256" key="8">
    <source>
        <dbReference type="ARBA" id="ARBA00023196"/>
    </source>
</evidence>
<evidence type="ECO:0000256" key="3">
    <source>
        <dbReference type="ARBA" id="ARBA00007681"/>
    </source>
</evidence>
<evidence type="ECO:0000256" key="2">
    <source>
        <dbReference type="ARBA" id="ARBA00004170"/>
    </source>
</evidence>
<dbReference type="HAMAP" id="MF_00815">
    <property type="entry name" value="ATP_synth_gamma_bact"/>
    <property type="match status" value="1"/>
</dbReference>
<evidence type="ECO:0000313" key="12">
    <source>
        <dbReference type="Proteomes" id="UP000290815"/>
    </source>
</evidence>
<organism evidence="11 12">
    <name type="scientific">Mycoplasmopsis glycophila</name>
    <dbReference type="NCBI Taxonomy" id="171285"/>
    <lineage>
        <taxon>Bacteria</taxon>
        <taxon>Bacillati</taxon>
        <taxon>Mycoplasmatota</taxon>
        <taxon>Mycoplasmoidales</taxon>
        <taxon>Metamycoplasmataceae</taxon>
        <taxon>Mycoplasmopsis</taxon>
    </lineage>
</organism>
<dbReference type="Gene3D" id="3.40.1380.10">
    <property type="match status" value="1"/>
</dbReference>
<accession>A0A449AV02</accession>
<dbReference type="PANTHER" id="PTHR11693">
    <property type="entry name" value="ATP SYNTHASE GAMMA CHAIN"/>
    <property type="match status" value="1"/>
</dbReference>
<keyword evidence="5 10" id="KW-0375">Hydrogen ion transport</keyword>
<reference evidence="11 12" key="1">
    <citation type="submission" date="2019-01" db="EMBL/GenBank/DDBJ databases">
        <authorList>
            <consortium name="Pathogen Informatics"/>
        </authorList>
    </citation>
    <scope>NUCLEOTIDE SEQUENCE [LARGE SCALE GENOMIC DNA]</scope>
    <source>
        <strain evidence="11 12">NCTC10194</strain>
    </source>
</reference>
<keyword evidence="12" id="KW-1185">Reference proteome</keyword>
<dbReference type="PROSITE" id="PS00153">
    <property type="entry name" value="ATPASE_GAMMA"/>
    <property type="match status" value="1"/>
</dbReference>
<comment type="subunit">
    <text evidence="10">F-type ATPases have 2 components, CF(1) - the catalytic core - and CF(0) - the membrane proton channel. CF(1) has five subunits: alpha(3), beta(3), gamma(1), delta(1), epsilon(1). CF(0) has three main subunits: a, b and c.</text>
</comment>
<dbReference type="InterPro" id="IPR000131">
    <property type="entry name" value="ATP_synth_F1_gsu"/>
</dbReference>
<dbReference type="GO" id="GO:0005524">
    <property type="term" value="F:ATP binding"/>
    <property type="evidence" value="ECO:0007669"/>
    <property type="project" value="UniProtKB-UniRule"/>
</dbReference>
<dbReference type="Proteomes" id="UP000290815">
    <property type="component" value="Chromosome"/>
</dbReference>